<dbReference type="Proteomes" id="UP000627984">
    <property type="component" value="Unassembled WGS sequence"/>
</dbReference>
<evidence type="ECO:0000313" key="3">
    <source>
        <dbReference type="Proteomes" id="UP000627984"/>
    </source>
</evidence>
<sequence>MKIRHICGMLPMHLARASGQSPGRNIVQPHRRQPAGIRRPPEPSGEIVRRHRSTVVAGEDVSRFVPAPVGTCALGPLRTFMTAQHMHIDREQVPACPLGCFRKERRAEVLPRTSERSAQNPASPKHSEDLYLSSPDVVRFVGVDR</sequence>
<evidence type="ECO:0000256" key="1">
    <source>
        <dbReference type="SAM" id="MobiDB-lite"/>
    </source>
</evidence>
<feature type="region of interest" description="Disordered" evidence="1">
    <location>
        <begin position="107"/>
        <end position="129"/>
    </location>
</feature>
<name>A0AA37BLB6_9ACTN</name>
<feature type="region of interest" description="Disordered" evidence="1">
    <location>
        <begin position="17"/>
        <end position="49"/>
    </location>
</feature>
<reference evidence="2" key="2">
    <citation type="submission" date="2022-09" db="EMBL/GenBank/DDBJ databases">
        <authorList>
            <person name="Sun Q."/>
            <person name="Ohkuma M."/>
        </authorList>
    </citation>
    <scope>NUCLEOTIDE SEQUENCE</scope>
    <source>
        <strain evidence="2">JCM 3093</strain>
    </source>
</reference>
<comment type="caution">
    <text evidence="2">The sequence shown here is derived from an EMBL/GenBank/DDBJ whole genome shotgun (WGS) entry which is preliminary data.</text>
</comment>
<organism evidence="2 3">
    <name type="scientific">Planomonospora parontospora</name>
    <dbReference type="NCBI Taxonomy" id="58119"/>
    <lineage>
        <taxon>Bacteria</taxon>
        <taxon>Bacillati</taxon>
        <taxon>Actinomycetota</taxon>
        <taxon>Actinomycetes</taxon>
        <taxon>Streptosporangiales</taxon>
        <taxon>Streptosporangiaceae</taxon>
        <taxon>Planomonospora</taxon>
    </lineage>
</organism>
<protein>
    <submittedName>
        <fullName evidence="2">Uncharacterized protein</fullName>
    </submittedName>
</protein>
<accession>A0AA37BLB6</accession>
<dbReference type="EMBL" id="BMQD01000018">
    <property type="protein sequence ID" value="GGK86495.1"/>
    <property type="molecule type" value="Genomic_DNA"/>
</dbReference>
<gene>
    <name evidence="2" type="ORF">GCM10010126_52190</name>
</gene>
<reference evidence="2" key="1">
    <citation type="journal article" date="2014" name="Int. J. Syst. Evol. Microbiol.">
        <title>Complete genome sequence of Corynebacterium casei LMG S-19264T (=DSM 44701T), isolated from a smear-ripened cheese.</title>
        <authorList>
            <consortium name="US DOE Joint Genome Institute (JGI-PGF)"/>
            <person name="Walter F."/>
            <person name="Albersmeier A."/>
            <person name="Kalinowski J."/>
            <person name="Ruckert C."/>
        </authorList>
    </citation>
    <scope>NUCLEOTIDE SEQUENCE</scope>
    <source>
        <strain evidence="2">JCM 3093</strain>
    </source>
</reference>
<dbReference type="AlphaFoldDB" id="A0AA37BLB6"/>
<proteinExistence type="predicted"/>
<evidence type="ECO:0000313" key="2">
    <source>
        <dbReference type="EMBL" id="GGK86495.1"/>
    </source>
</evidence>